<dbReference type="GO" id="GO:0003735">
    <property type="term" value="F:structural constituent of ribosome"/>
    <property type="evidence" value="ECO:0007669"/>
    <property type="project" value="InterPro"/>
</dbReference>
<keyword evidence="5" id="KW-0687">Ribonucleoprotein</keyword>
<comment type="similarity">
    <text evidence="2">Belongs to the mitochondrion-specific ribosomal protein mL49 family.</text>
</comment>
<dbReference type="RefSeq" id="XP_007764185.1">
    <property type="nucleotide sequence ID" value="XM_007765995.1"/>
</dbReference>
<accession>A0A5M3N271</accession>
<evidence type="ECO:0000256" key="4">
    <source>
        <dbReference type="ARBA" id="ARBA00023128"/>
    </source>
</evidence>
<keyword evidence="4" id="KW-0496">Mitochondrion</keyword>
<comment type="subcellular location">
    <subcellularLocation>
        <location evidence="1">Mitochondrion</location>
    </subcellularLocation>
</comment>
<keyword evidence="8" id="KW-1185">Reference proteome</keyword>
<reference evidence="8" key="1">
    <citation type="journal article" date="2012" name="Science">
        <title>The Paleozoic origin of enzymatic lignin decomposition reconstructed from 31 fungal genomes.</title>
        <authorList>
            <person name="Floudas D."/>
            <person name="Binder M."/>
            <person name="Riley R."/>
            <person name="Barry K."/>
            <person name="Blanchette R.A."/>
            <person name="Henrissat B."/>
            <person name="Martinez A.T."/>
            <person name="Otillar R."/>
            <person name="Spatafora J.W."/>
            <person name="Yadav J.S."/>
            <person name="Aerts A."/>
            <person name="Benoit I."/>
            <person name="Boyd A."/>
            <person name="Carlson A."/>
            <person name="Copeland A."/>
            <person name="Coutinho P.M."/>
            <person name="de Vries R.P."/>
            <person name="Ferreira P."/>
            <person name="Findley K."/>
            <person name="Foster B."/>
            <person name="Gaskell J."/>
            <person name="Glotzer D."/>
            <person name="Gorecki P."/>
            <person name="Heitman J."/>
            <person name="Hesse C."/>
            <person name="Hori C."/>
            <person name="Igarashi K."/>
            <person name="Jurgens J.A."/>
            <person name="Kallen N."/>
            <person name="Kersten P."/>
            <person name="Kohler A."/>
            <person name="Kuees U."/>
            <person name="Kumar T.K.A."/>
            <person name="Kuo A."/>
            <person name="LaButti K."/>
            <person name="Larrondo L.F."/>
            <person name="Lindquist E."/>
            <person name="Ling A."/>
            <person name="Lombard V."/>
            <person name="Lucas S."/>
            <person name="Lundell T."/>
            <person name="Martin R."/>
            <person name="McLaughlin D.J."/>
            <person name="Morgenstern I."/>
            <person name="Morin E."/>
            <person name="Murat C."/>
            <person name="Nagy L.G."/>
            <person name="Nolan M."/>
            <person name="Ohm R.A."/>
            <person name="Patyshakuliyeva A."/>
            <person name="Rokas A."/>
            <person name="Ruiz-Duenas F.J."/>
            <person name="Sabat G."/>
            <person name="Salamov A."/>
            <person name="Samejima M."/>
            <person name="Schmutz J."/>
            <person name="Slot J.C."/>
            <person name="St John F."/>
            <person name="Stenlid J."/>
            <person name="Sun H."/>
            <person name="Sun S."/>
            <person name="Syed K."/>
            <person name="Tsang A."/>
            <person name="Wiebenga A."/>
            <person name="Young D."/>
            <person name="Pisabarro A."/>
            <person name="Eastwood D.C."/>
            <person name="Martin F."/>
            <person name="Cullen D."/>
            <person name="Grigoriev I.V."/>
            <person name="Hibbett D.S."/>
        </authorList>
    </citation>
    <scope>NUCLEOTIDE SEQUENCE [LARGE SCALE GENOMIC DNA]</scope>
    <source>
        <strain evidence="8">RWD-64-598 SS2</strain>
    </source>
</reference>
<proteinExistence type="inferred from homology"/>
<evidence type="ECO:0000313" key="7">
    <source>
        <dbReference type="EMBL" id="EIW85406.1"/>
    </source>
</evidence>
<evidence type="ECO:0000256" key="6">
    <source>
        <dbReference type="ARBA" id="ARBA00035191"/>
    </source>
</evidence>
<dbReference type="Gene3D" id="3.30.780.10">
    <property type="entry name" value="SUI1-like domain"/>
    <property type="match status" value="1"/>
</dbReference>
<dbReference type="GO" id="GO:0006412">
    <property type="term" value="P:translation"/>
    <property type="evidence" value="ECO:0007669"/>
    <property type="project" value="InterPro"/>
</dbReference>
<gene>
    <name evidence="7" type="ORF">CONPUDRAFT_70220</name>
</gene>
<comment type="caution">
    <text evidence="7">The sequence shown here is derived from an EMBL/GenBank/DDBJ whole genome shotgun (WGS) entry which is preliminary data.</text>
</comment>
<dbReference type="AlphaFoldDB" id="A0A5M3N271"/>
<name>A0A5M3N271_CONPW</name>
<dbReference type="InterPro" id="IPR007740">
    <property type="entry name" value="Ribosomal_mL49"/>
</dbReference>
<dbReference type="EMBL" id="JH711574">
    <property type="protein sequence ID" value="EIW85406.1"/>
    <property type="molecule type" value="Genomic_DNA"/>
</dbReference>
<dbReference type="KEGG" id="cput:CONPUDRAFT_70220"/>
<dbReference type="GO" id="GO:0005762">
    <property type="term" value="C:mitochondrial large ribosomal subunit"/>
    <property type="evidence" value="ECO:0007669"/>
    <property type="project" value="TreeGrafter"/>
</dbReference>
<keyword evidence="3" id="KW-0689">Ribosomal protein</keyword>
<dbReference type="OrthoDB" id="19439at2759"/>
<organism evidence="7 8">
    <name type="scientific">Coniophora puteana (strain RWD-64-598)</name>
    <name type="common">Brown rot fungus</name>
    <dbReference type="NCBI Taxonomy" id="741705"/>
    <lineage>
        <taxon>Eukaryota</taxon>
        <taxon>Fungi</taxon>
        <taxon>Dikarya</taxon>
        <taxon>Basidiomycota</taxon>
        <taxon>Agaricomycotina</taxon>
        <taxon>Agaricomycetes</taxon>
        <taxon>Agaricomycetidae</taxon>
        <taxon>Boletales</taxon>
        <taxon>Coniophorineae</taxon>
        <taxon>Coniophoraceae</taxon>
        <taxon>Coniophora</taxon>
    </lineage>
</organism>
<evidence type="ECO:0000313" key="8">
    <source>
        <dbReference type="Proteomes" id="UP000053558"/>
    </source>
</evidence>
<evidence type="ECO:0000256" key="2">
    <source>
        <dbReference type="ARBA" id="ARBA00005677"/>
    </source>
</evidence>
<evidence type="ECO:0000256" key="1">
    <source>
        <dbReference type="ARBA" id="ARBA00004173"/>
    </source>
</evidence>
<dbReference type="GeneID" id="19208792"/>
<dbReference type="PANTHER" id="PTHR13477">
    <property type="entry name" value="MITOCHONDRIAL 39S RIBOSOMAL PROTEIN L49"/>
    <property type="match status" value="1"/>
</dbReference>
<sequence length="138" mass="15690">MFRQLTRLNPLGPTARHTRFLSQSVATRQPASPPSAPPGASSEVTFVRYPWFLRRNSRGSLPVYTDIRNGGTRYLVLIRHVEGQANALAEELKRTLFQPGTPEAQRLQVSVDHSQRHVVIKGGQWKNDVMQWLKDRGF</sequence>
<evidence type="ECO:0000256" key="3">
    <source>
        <dbReference type="ARBA" id="ARBA00022980"/>
    </source>
</evidence>
<dbReference type="Pfam" id="PF05046">
    <property type="entry name" value="Img2"/>
    <property type="match status" value="1"/>
</dbReference>
<dbReference type="OMA" id="RCANPKK"/>
<dbReference type="PANTHER" id="PTHR13477:SF0">
    <property type="entry name" value="LARGE RIBOSOMAL SUBUNIT PROTEIN ML49"/>
    <property type="match status" value="1"/>
</dbReference>
<dbReference type="Proteomes" id="UP000053558">
    <property type="component" value="Unassembled WGS sequence"/>
</dbReference>
<protein>
    <recommendedName>
        <fullName evidence="6">Large ribosomal subunit protein mL49</fullName>
    </recommendedName>
</protein>
<evidence type="ECO:0000256" key="5">
    <source>
        <dbReference type="ARBA" id="ARBA00023274"/>
    </source>
</evidence>